<evidence type="ECO:0000313" key="2">
    <source>
        <dbReference type="EMBL" id="CAB3674070.1"/>
    </source>
</evidence>
<gene>
    <name evidence="2" type="ORF">LMG3441_01230</name>
</gene>
<feature type="region of interest" description="Disordered" evidence="1">
    <location>
        <begin position="1"/>
        <end position="53"/>
    </location>
</feature>
<reference evidence="2 3" key="1">
    <citation type="submission" date="2020-04" db="EMBL/GenBank/DDBJ databases">
        <authorList>
            <person name="De Canck E."/>
        </authorList>
    </citation>
    <scope>NUCLEOTIDE SEQUENCE [LARGE SCALE GENOMIC DNA]</scope>
    <source>
        <strain evidence="2 3">LMG 3441</strain>
    </source>
</reference>
<proteinExistence type="predicted"/>
<dbReference type="Proteomes" id="UP000494269">
    <property type="component" value="Unassembled WGS sequence"/>
</dbReference>
<dbReference type="AlphaFoldDB" id="A0A6S7AKG3"/>
<evidence type="ECO:0008006" key="4">
    <source>
        <dbReference type="Google" id="ProtNLM"/>
    </source>
</evidence>
<accession>A0A6S7AKG3</accession>
<protein>
    <recommendedName>
        <fullName evidence="4">DNA alkylation repair enzyme</fullName>
    </recommendedName>
</protein>
<sequence>MSAGASPPAKRNAASPATKRTAASPATKRTAASLPTKRNAASTTTKPAGRGVKDISPARLAQLNAGAPAAALTECLAVDFAALMQAVAPQVGRDAMAQMQAEASTGISKRMAVAARLLTDQLGDDCEPMLAAHASDTVRGWACFVIGGVPDLTPGERLERIRPLADDAHFGVREWAWLAVRPCLAAELETSLQALQSWTQDPSERVRRFASECLRPRGVWCAHIAALKSDPDQALPLLTALRADPAVYVQDSVANWLNDASKDQPDWVREVCARWLAGQPSAATERICKRAQRSIAA</sequence>
<name>A0A6S7AKG3_9BURK</name>
<organism evidence="2 3">
    <name type="scientific">Achromobacter kerstersii</name>
    <dbReference type="NCBI Taxonomy" id="1353890"/>
    <lineage>
        <taxon>Bacteria</taxon>
        <taxon>Pseudomonadati</taxon>
        <taxon>Pseudomonadota</taxon>
        <taxon>Betaproteobacteria</taxon>
        <taxon>Burkholderiales</taxon>
        <taxon>Alcaligenaceae</taxon>
        <taxon>Achromobacter</taxon>
    </lineage>
</organism>
<keyword evidence="3" id="KW-1185">Reference proteome</keyword>
<dbReference type="Pfam" id="PF08713">
    <property type="entry name" value="DNA_alkylation"/>
    <property type="match status" value="1"/>
</dbReference>
<dbReference type="InterPro" id="IPR016024">
    <property type="entry name" value="ARM-type_fold"/>
</dbReference>
<dbReference type="SUPFAM" id="SSF48371">
    <property type="entry name" value="ARM repeat"/>
    <property type="match status" value="1"/>
</dbReference>
<evidence type="ECO:0000256" key="1">
    <source>
        <dbReference type="SAM" id="MobiDB-lite"/>
    </source>
</evidence>
<dbReference type="Gene3D" id="1.25.40.290">
    <property type="entry name" value="ARM repeat domains"/>
    <property type="match status" value="1"/>
</dbReference>
<dbReference type="EMBL" id="CADIJQ010000001">
    <property type="protein sequence ID" value="CAB3674070.1"/>
    <property type="molecule type" value="Genomic_DNA"/>
</dbReference>
<dbReference type="InterPro" id="IPR014825">
    <property type="entry name" value="DNA_alkylation"/>
</dbReference>
<evidence type="ECO:0000313" key="3">
    <source>
        <dbReference type="Proteomes" id="UP000494269"/>
    </source>
</evidence>